<sequence length="129" mass="14451">MTTAEGHAVDGLRCLRTGVMDHVVLRAVHRAYRTAVVTFTPQSERGHRLRDVALYFPDLPSVSSEQLFYLLYAQSFCEPHEDVASVSQQASWAPAKARLNRPLADFESFAEAFHCARGSPMNPERRCTA</sequence>
<reference evidence="2 3" key="1">
    <citation type="journal article" date="2023" name="Arcadia Sci">
        <title>De novo assembly of a long-read Amblyomma americanum tick genome.</title>
        <authorList>
            <person name="Chou S."/>
            <person name="Poskanzer K.E."/>
            <person name="Rollins M."/>
            <person name="Thuy-Boun P.S."/>
        </authorList>
    </citation>
    <scope>NUCLEOTIDE SEQUENCE [LARGE SCALE GENOMIC DNA]</scope>
    <source>
        <strain evidence="2">F_SG_1</strain>
        <tissue evidence="2">Salivary glands</tissue>
    </source>
</reference>
<dbReference type="Proteomes" id="UP001321473">
    <property type="component" value="Unassembled WGS sequence"/>
</dbReference>
<dbReference type="EMBL" id="JARKHS020000957">
    <property type="protein sequence ID" value="KAK8788305.1"/>
    <property type="molecule type" value="Genomic_DNA"/>
</dbReference>
<dbReference type="PANTHER" id="PTHR11733">
    <property type="entry name" value="ZINC METALLOPROTEASE FAMILY M13 NEPRILYSIN-RELATED"/>
    <property type="match status" value="1"/>
</dbReference>
<dbReference type="InterPro" id="IPR024079">
    <property type="entry name" value="MetalloPept_cat_dom_sf"/>
</dbReference>
<dbReference type="InterPro" id="IPR018497">
    <property type="entry name" value="Peptidase_M13_C"/>
</dbReference>
<comment type="caution">
    <text evidence="2">The sequence shown here is derived from an EMBL/GenBank/DDBJ whole genome shotgun (WGS) entry which is preliminary data.</text>
</comment>
<evidence type="ECO:0000313" key="2">
    <source>
        <dbReference type="EMBL" id="KAK8788305.1"/>
    </source>
</evidence>
<dbReference type="SUPFAM" id="SSF55486">
    <property type="entry name" value="Metalloproteases ('zincins'), catalytic domain"/>
    <property type="match status" value="1"/>
</dbReference>
<proteinExistence type="predicted"/>
<evidence type="ECO:0000259" key="1">
    <source>
        <dbReference type="Pfam" id="PF01431"/>
    </source>
</evidence>
<accession>A0AAQ4FNL3</accession>
<dbReference type="GO" id="GO:0004222">
    <property type="term" value="F:metalloendopeptidase activity"/>
    <property type="evidence" value="ECO:0007669"/>
    <property type="project" value="InterPro"/>
</dbReference>
<dbReference type="GO" id="GO:0005886">
    <property type="term" value="C:plasma membrane"/>
    <property type="evidence" value="ECO:0007669"/>
    <property type="project" value="TreeGrafter"/>
</dbReference>
<dbReference type="PANTHER" id="PTHR11733:SF241">
    <property type="entry name" value="GH26575P-RELATED"/>
    <property type="match status" value="1"/>
</dbReference>
<feature type="domain" description="Peptidase M13 C-terminal" evidence="1">
    <location>
        <begin position="56"/>
        <end position="128"/>
    </location>
</feature>
<name>A0AAQ4FNL3_AMBAM</name>
<dbReference type="Gene3D" id="3.40.390.10">
    <property type="entry name" value="Collagenase (Catalytic Domain)"/>
    <property type="match status" value="1"/>
</dbReference>
<dbReference type="AlphaFoldDB" id="A0AAQ4FNL3"/>
<protein>
    <recommendedName>
        <fullName evidence="1">Peptidase M13 C-terminal domain-containing protein</fullName>
    </recommendedName>
</protein>
<dbReference type="InterPro" id="IPR000718">
    <property type="entry name" value="Peptidase_M13"/>
</dbReference>
<dbReference type="GO" id="GO:0016485">
    <property type="term" value="P:protein processing"/>
    <property type="evidence" value="ECO:0007669"/>
    <property type="project" value="TreeGrafter"/>
</dbReference>
<organism evidence="2 3">
    <name type="scientific">Amblyomma americanum</name>
    <name type="common">Lone star tick</name>
    <dbReference type="NCBI Taxonomy" id="6943"/>
    <lineage>
        <taxon>Eukaryota</taxon>
        <taxon>Metazoa</taxon>
        <taxon>Ecdysozoa</taxon>
        <taxon>Arthropoda</taxon>
        <taxon>Chelicerata</taxon>
        <taxon>Arachnida</taxon>
        <taxon>Acari</taxon>
        <taxon>Parasitiformes</taxon>
        <taxon>Ixodida</taxon>
        <taxon>Ixodoidea</taxon>
        <taxon>Ixodidae</taxon>
        <taxon>Amblyomminae</taxon>
        <taxon>Amblyomma</taxon>
    </lineage>
</organism>
<dbReference type="Pfam" id="PF01431">
    <property type="entry name" value="Peptidase_M13"/>
    <property type="match status" value="1"/>
</dbReference>
<keyword evidence="3" id="KW-1185">Reference proteome</keyword>
<evidence type="ECO:0000313" key="3">
    <source>
        <dbReference type="Proteomes" id="UP001321473"/>
    </source>
</evidence>
<dbReference type="PROSITE" id="PS51885">
    <property type="entry name" value="NEPRILYSIN"/>
    <property type="match status" value="1"/>
</dbReference>
<gene>
    <name evidence="2" type="ORF">V5799_021918</name>
</gene>